<sequence>MKSDVCKIVPITVNGEEKIYITDAPYEMISKCFLSSFDFYDFLKEIKISNYNIRKYTPSMSLNFDEK</sequence>
<keyword evidence="2" id="KW-1185">Reference proteome</keyword>
<evidence type="ECO:0000313" key="2">
    <source>
        <dbReference type="Proteomes" id="UP000027778"/>
    </source>
</evidence>
<dbReference type="OrthoDB" id="9969643at2"/>
<dbReference type="EMBL" id="JOTM01000011">
    <property type="protein sequence ID" value="KEK23858.1"/>
    <property type="molecule type" value="Genomic_DNA"/>
</dbReference>
<evidence type="ECO:0000313" key="1">
    <source>
        <dbReference type="EMBL" id="KEK23858.1"/>
    </source>
</evidence>
<name>A0A073KNA2_9BACI</name>
<reference evidence="1 2" key="1">
    <citation type="submission" date="2014-06" db="EMBL/GenBank/DDBJ databases">
        <title>Draft genome sequence of Bacillus gaemokensis JCM 15801 (MCCC 1A00707).</title>
        <authorList>
            <person name="Lai Q."/>
            <person name="Liu Y."/>
            <person name="Shao Z."/>
        </authorList>
    </citation>
    <scope>NUCLEOTIDE SEQUENCE [LARGE SCALE GENOMIC DNA]</scope>
    <source>
        <strain evidence="1 2">JCM 15801</strain>
    </source>
</reference>
<organism evidence="1 2">
    <name type="scientific">Bacillus gaemokensis</name>
    <dbReference type="NCBI Taxonomy" id="574375"/>
    <lineage>
        <taxon>Bacteria</taxon>
        <taxon>Bacillati</taxon>
        <taxon>Bacillota</taxon>
        <taxon>Bacilli</taxon>
        <taxon>Bacillales</taxon>
        <taxon>Bacillaceae</taxon>
        <taxon>Bacillus</taxon>
        <taxon>Bacillus cereus group</taxon>
    </lineage>
</organism>
<dbReference type="Proteomes" id="UP000027778">
    <property type="component" value="Unassembled WGS sequence"/>
</dbReference>
<gene>
    <name evidence="1" type="ORF">BAGA_05280</name>
</gene>
<proteinExistence type="predicted"/>
<protein>
    <submittedName>
        <fullName evidence="1">Uncharacterized protein</fullName>
    </submittedName>
</protein>
<dbReference type="AlphaFoldDB" id="A0A073KNA2"/>
<dbReference type="RefSeq" id="WP_033674949.1">
    <property type="nucleotide sequence ID" value="NZ_JOTM01000011.1"/>
</dbReference>
<accession>A0A073KNA2</accession>
<dbReference type="STRING" id="574375.AZF08_20320"/>
<comment type="caution">
    <text evidence="1">The sequence shown here is derived from an EMBL/GenBank/DDBJ whole genome shotgun (WGS) entry which is preliminary data.</text>
</comment>